<feature type="signal peptide" evidence="2">
    <location>
        <begin position="1"/>
        <end position="19"/>
    </location>
</feature>
<reference evidence="3 4" key="1">
    <citation type="submission" date="2020-08" db="EMBL/GenBank/DDBJ databases">
        <title>Genomic Encyclopedia of Type Strains, Phase IV (KMG-IV): sequencing the most valuable type-strain genomes for metagenomic binning, comparative biology and taxonomic classification.</title>
        <authorList>
            <person name="Goeker M."/>
        </authorList>
    </citation>
    <scope>NUCLEOTIDE SEQUENCE [LARGE SCALE GENOMIC DNA]</scope>
    <source>
        <strain evidence="3 4">DSM 27244</strain>
    </source>
</reference>
<dbReference type="AlphaFoldDB" id="A0A7W9AMI6"/>
<keyword evidence="2" id="KW-0732">Signal</keyword>
<protein>
    <submittedName>
        <fullName evidence="3">Ni/Co efflux regulator RcnB</fullName>
    </submittedName>
</protein>
<organism evidence="3 4">
    <name type="scientific">Sphingomonas yantingensis</name>
    <dbReference type="NCBI Taxonomy" id="1241761"/>
    <lineage>
        <taxon>Bacteria</taxon>
        <taxon>Pseudomonadati</taxon>
        <taxon>Pseudomonadota</taxon>
        <taxon>Alphaproteobacteria</taxon>
        <taxon>Sphingomonadales</taxon>
        <taxon>Sphingomonadaceae</taxon>
        <taxon>Sphingomonas</taxon>
    </lineage>
</organism>
<dbReference type="Pfam" id="PF11776">
    <property type="entry name" value="RcnB"/>
    <property type="match status" value="1"/>
</dbReference>
<proteinExistence type="predicted"/>
<evidence type="ECO:0000256" key="1">
    <source>
        <dbReference type="SAM" id="Coils"/>
    </source>
</evidence>
<keyword evidence="4" id="KW-1185">Reference proteome</keyword>
<comment type="caution">
    <text evidence="3">The sequence shown here is derived from an EMBL/GenBank/DDBJ whole genome shotgun (WGS) entry which is preliminary data.</text>
</comment>
<accession>A0A7W9AMI6</accession>
<dbReference type="InterPro" id="IPR024572">
    <property type="entry name" value="RcnB"/>
</dbReference>
<name>A0A7W9AMI6_9SPHN</name>
<feature type="chain" id="PRO_5031414153" evidence="2">
    <location>
        <begin position="20"/>
        <end position="173"/>
    </location>
</feature>
<keyword evidence="1" id="KW-0175">Coiled coil</keyword>
<evidence type="ECO:0000313" key="3">
    <source>
        <dbReference type="EMBL" id="MBB5697180.1"/>
    </source>
</evidence>
<evidence type="ECO:0000256" key="2">
    <source>
        <dbReference type="SAM" id="SignalP"/>
    </source>
</evidence>
<gene>
    <name evidence="3" type="ORF">FHR19_000505</name>
</gene>
<dbReference type="RefSeq" id="WP_184023872.1">
    <property type="nucleotide sequence ID" value="NZ_JACIJJ010000001.1"/>
</dbReference>
<dbReference type="Gene3D" id="3.10.450.160">
    <property type="entry name" value="inner membrane protein cigr"/>
    <property type="match status" value="1"/>
</dbReference>
<evidence type="ECO:0000313" key="4">
    <source>
        <dbReference type="Proteomes" id="UP000557739"/>
    </source>
</evidence>
<sequence length="173" mass="21268">MRKLITTALMAAVAIPSLAVPGVASAQSYREVQDSRRDLREERRELRQAQRYGDRRDIREERRDVRDARRELREDRRDYRRAWGRNDWRDWRGRNRALYARGNWRAPFRYNQWRAGARIAPTYYGQRYWISDPYRYRLPAPRANQRWIRHYDDVVLIDYRRGVVVDVIRGFYF</sequence>
<feature type="coiled-coil region" evidence="1">
    <location>
        <begin position="29"/>
        <end position="82"/>
    </location>
</feature>
<dbReference type="Proteomes" id="UP000557739">
    <property type="component" value="Unassembled WGS sequence"/>
</dbReference>
<dbReference type="EMBL" id="JACIJJ010000001">
    <property type="protein sequence ID" value="MBB5697180.1"/>
    <property type="molecule type" value="Genomic_DNA"/>
</dbReference>